<keyword evidence="5" id="KW-1185">Reference proteome</keyword>
<accession>A0ABX1WJF3</accession>
<dbReference type="Proteomes" id="UP000580344">
    <property type="component" value="Unassembled WGS sequence"/>
</dbReference>
<evidence type="ECO:0000313" key="5">
    <source>
        <dbReference type="Proteomes" id="UP000580344"/>
    </source>
</evidence>
<dbReference type="Pfam" id="PF01145">
    <property type="entry name" value="Band_7"/>
    <property type="match status" value="1"/>
</dbReference>
<feature type="domain" description="Band 7" evidence="3">
    <location>
        <begin position="28"/>
        <end position="211"/>
    </location>
</feature>
<protein>
    <submittedName>
        <fullName evidence="4">Prohibitin family protein</fullName>
    </submittedName>
</protein>
<dbReference type="CDD" id="cd03401">
    <property type="entry name" value="SPFH_prohibitin"/>
    <property type="match status" value="1"/>
</dbReference>
<dbReference type="RefSeq" id="WP_171622136.1">
    <property type="nucleotide sequence ID" value="NZ_CBCRZD010000021.1"/>
</dbReference>
<comment type="subcellular location">
    <subcellularLocation>
        <location evidence="1">Membrane</location>
        <topology evidence="1">Single-pass membrane protein</topology>
    </subcellularLocation>
</comment>
<name>A0ABX1WJF3_9FLAO</name>
<evidence type="ECO:0000256" key="2">
    <source>
        <dbReference type="SAM" id="Coils"/>
    </source>
</evidence>
<evidence type="ECO:0000256" key="1">
    <source>
        <dbReference type="ARBA" id="ARBA00004167"/>
    </source>
</evidence>
<sequence length="264" mass="29632">MNKNLIKLIAGGTLSLFLLVVAIACTERIDAGHEGLLVKMYGSDKGVQDVALVTGRVWYNPLTEQVFEIPTYVQTINYEAFTVNAKDGSVFTVDPTISLKVIDGESPKIFKKYRRNINEVLQNTLVNHIKDVYRIEFNKFTTDQIISSREAFENGVQQKMNAFLKQEGFILEQLTSGIQYPEAITKAINAKNAAIQEAQRVENELKVAEANAKKLIVQAEAEARANELRKVSLNQLLIQQQFIEKWDGKTAIYGNAPSFFKAVN</sequence>
<feature type="coiled-coil region" evidence="2">
    <location>
        <begin position="184"/>
        <end position="218"/>
    </location>
</feature>
<dbReference type="EMBL" id="JABFOQ010000004">
    <property type="protein sequence ID" value="NOJ74811.1"/>
    <property type="molecule type" value="Genomic_DNA"/>
</dbReference>
<dbReference type="SUPFAM" id="SSF117892">
    <property type="entry name" value="Band 7/SPFH domain"/>
    <property type="match status" value="1"/>
</dbReference>
<dbReference type="PRINTS" id="PR00679">
    <property type="entry name" value="PROHIBITIN"/>
</dbReference>
<proteinExistence type="predicted"/>
<dbReference type="PANTHER" id="PTHR23222">
    <property type="entry name" value="PROHIBITIN"/>
    <property type="match status" value="1"/>
</dbReference>
<dbReference type="InterPro" id="IPR001107">
    <property type="entry name" value="Band_7"/>
</dbReference>
<evidence type="ECO:0000259" key="3">
    <source>
        <dbReference type="Pfam" id="PF01145"/>
    </source>
</evidence>
<dbReference type="PANTHER" id="PTHR23222:SF0">
    <property type="entry name" value="PROHIBITIN 1"/>
    <property type="match status" value="1"/>
</dbReference>
<evidence type="ECO:0000313" key="4">
    <source>
        <dbReference type="EMBL" id="NOJ74811.1"/>
    </source>
</evidence>
<reference evidence="4 5" key="1">
    <citation type="submission" date="2020-05" db="EMBL/GenBank/DDBJ databases">
        <title>Tigecycline resistant gene in Empedobacter stercoris.</title>
        <authorList>
            <person name="Chen Y."/>
            <person name="Cheng Y."/>
            <person name="Zhou K."/>
        </authorList>
    </citation>
    <scope>NUCLEOTIDE SEQUENCE [LARGE SCALE GENOMIC DNA]</scope>
    <source>
        <strain evidence="4 5">ES202</strain>
    </source>
</reference>
<keyword evidence="2" id="KW-0175">Coiled coil</keyword>
<dbReference type="Gene3D" id="3.30.479.30">
    <property type="entry name" value="Band 7 domain"/>
    <property type="match status" value="1"/>
</dbReference>
<dbReference type="InterPro" id="IPR000163">
    <property type="entry name" value="Prohibitin"/>
</dbReference>
<gene>
    <name evidence="4" type="ORF">HMH06_02970</name>
</gene>
<organism evidence="4 5">
    <name type="scientific">Empedobacter stercoris</name>
    <dbReference type="NCBI Taxonomy" id="1628248"/>
    <lineage>
        <taxon>Bacteria</taxon>
        <taxon>Pseudomonadati</taxon>
        <taxon>Bacteroidota</taxon>
        <taxon>Flavobacteriia</taxon>
        <taxon>Flavobacteriales</taxon>
        <taxon>Weeksellaceae</taxon>
        <taxon>Empedobacter</taxon>
    </lineage>
</organism>
<comment type="caution">
    <text evidence="4">The sequence shown here is derived from an EMBL/GenBank/DDBJ whole genome shotgun (WGS) entry which is preliminary data.</text>
</comment>
<dbReference type="InterPro" id="IPR036013">
    <property type="entry name" value="Band_7/SPFH_dom_sf"/>
</dbReference>
<dbReference type="PROSITE" id="PS51257">
    <property type="entry name" value="PROKAR_LIPOPROTEIN"/>
    <property type="match status" value="1"/>
</dbReference>